<accession>A0A3D3R2X7</accession>
<gene>
    <name evidence="2" type="ORF">DIT97_09240</name>
    <name evidence="3" type="ORF">GmarT_24390</name>
</gene>
<dbReference type="GeneID" id="98647007"/>
<reference evidence="3 5" key="2">
    <citation type="submission" date="2019-08" db="EMBL/GenBank/DDBJ databases">
        <title>Deep-cultivation of Planctomycetes and their phenomic and genomic characterization uncovers novel biology.</title>
        <authorList>
            <person name="Wiegand S."/>
            <person name="Jogler M."/>
            <person name="Boedeker C."/>
            <person name="Pinto D."/>
            <person name="Vollmers J."/>
            <person name="Rivas-Marin E."/>
            <person name="Kohn T."/>
            <person name="Peeters S.H."/>
            <person name="Heuer A."/>
            <person name="Rast P."/>
            <person name="Oberbeckmann S."/>
            <person name="Bunk B."/>
            <person name="Jeske O."/>
            <person name="Meyerdierks A."/>
            <person name="Storesund J.E."/>
            <person name="Kallscheuer N."/>
            <person name="Luecker S."/>
            <person name="Lage O.M."/>
            <person name="Pohl T."/>
            <person name="Merkel B.J."/>
            <person name="Hornburger P."/>
            <person name="Mueller R.-W."/>
            <person name="Bruemmer F."/>
            <person name="Labrenz M."/>
            <person name="Spormann A.M."/>
            <person name="Op den Camp H."/>
            <person name="Overmann J."/>
            <person name="Amann R."/>
            <person name="Jetten M.S.M."/>
            <person name="Mascher T."/>
            <person name="Medema M.H."/>
            <person name="Devos D.P."/>
            <person name="Kaster A.-K."/>
            <person name="Ovreas L."/>
            <person name="Rohde M."/>
            <person name="Galperin M.Y."/>
            <person name="Jogler C."/>
        </authorList>
    </citation>
    <scope>NUCLEOTIDE SEQUENCE [LARGE SCALE GENOMIC DNA]</scope>
    <source>
        <strain evidence="3 5">DSM 8797</strain>
    </source>
</reference>
<keyword evidence="5" id="KW-1185">Reference proteome</keyword>
<protein>
    <submittedName>
        <fullName evidence="3">3 beta-hydroxysteroid dehydrogenase/Delta 5--&gt;4-isomerase</fullName>
    </submittedName>
    <submittedName>
        <fullName evidence="2">Oxidoreductase</fullName>
    </submittedName>
</protein>
<dbReference type="Gene3D" id="3.40.50.720">
    <property type="entry name" value="NAD(P)-binding Rossmann-like Domain"/>
    <property type="match status" value="1"/>
</dbReference>
<accession>A0A517XAT8</accession>
<dbReference type="EMBL" id="CP042910">
    <property type="protein sequence ID" value="QEG16573.1"/>
    <property type="molecule type" value="Genomic_DNA"/>
</dbReference>
<organism evidence="2 4">
    <name type="scientific">Gimesia maris</name>
    <dbReference type="NCBI Taxonomy" id="122"/>
    <lineage>
        <taxon>Bacteria</taxon>
        <taxon>Pseudomonadati</taxon>
        <taxon>Planctomycetota</taxon>
        <taxon>Planctomycetia</taxon>
        <taxon>Planctomycetales</taxon>
        <taxon>Planctomycetaceae</taxon>
        <taxon>Gimesia</taxon>
    </lineage>
</organism>
<dbReference type="InterPro" id="IPR001509">
    <property type="entry name" value="Epimerase_deHydtase"/>
</dbReference>
<dbReference type="PANTHER" id="PTHR48079:SF6">
    <property type="entry name" value="NAD(P)-BINDING DOMAIN-CONTAINING PROTEIN-RELATED"/>
    <property type="match status" value="1"/>
</dbReference>
<dbReference type="InterPro" id="IPR051783">
    <property type="entry name" value="NAD(P)-dependent_oxidoreduct"/>
</dbReference>
<reference evidence="2 4" key="1">
    <citation type="journal article" date="2018" name="Nat. Biotechnol.">
        <title>A standardized bacterial taxonomy based on genome phylogeny substantially revises the tree of life.</title>
        <authorList>
            <person name="Parks D.H."/>
            <person name="Chuvochina M."/>
            <person name="Waite D.W."/>
            <person name="Rinke C."/>
            <person name="Skarshewski A."/>
            <person name="Chaumeil P.A."/>
            <person name="Hugenholtz P."/>
        </authorList>
    </citation>
    <scope>NUCLEOTIDE SEQUENCE [LARGE SCALE GENOMIC DNA]</scope>
    <source>
        <strain evidence="2">UBA9375</strain>
    </source>
</reference>
<dbReference type="Pfam" id="PF01370">
    <property type="entry name" value="Epimerase"/>
    <property type="match status" value="1"/>
</dbReference>
<evidence type="ECO:0000313" key="4">
    <source>
        <dbReference type="Proteomes" id="UP000263642"/>
    </source>
</evidence>
<dbReference type="SUPFAM" id="SSF51735">
    <property type="entry name" value="NAD(P)-binding Rossmann-fold domains"/>
    <property type="match status" value="1"/>
</dbReference>
<evidence type="ECO:0000313" key="2">
    <source>
        <dbReference type="EMBL" id="HCO23221.1"/>
    </source>
</evidence>
<dbReference type="Proteomes" id="UP000322887">
    <property type="component" value="Chromosome"/>
</dbReference>
<evidence type="ECO:0000313" key="3">
    <source>
        <dbReference type="EMBL" id="QEG16573.1"/>
    </source>
</evidence>
<dbReference type="AlphaFoldDB" id="A0A3D3R2X7"/>
<sequence>MTVQSEQKLLVTGGTGLVGSHVIQRARQAGIPTVALVRSLDQAEYLKEFDAELIEGDLTDKNSLRDALTGVTIVVHTAAKVGDWGSVDEYRNTNVRGLENLLTALEEQCLIRHLIHISSLGVYEARDHYGTDETEPPHAAGIDGYTLSKIESEQLLRKHSIPYTVLRPGFIYGPRDRTVLPRILERLKSGRFAYLGSPEKLMNNTYVEHLVDAIFLALFNEDALSQTYNITDVSLVSKREFISTIAELAEYPPPKKVVPLPVARNLARVMEGLWRFLGKKQAPILSQARIKFLGLNLDFSSQKAQQELNYQPQKTFQQSMSATIEWFRTHHKLP</sequence>
<name>A0A3D3R2X7_9PLAN</name>
<dbReference type="GO" id="GO:0004029">
    <property type="term" value="F:aldehyde dehydrogenase (NAD+) activity"/>
    <property type="evidence" value="ECO:0007669"/>
    <property type="project" value="TreeGrafter"/>
</dbReference>
<dbReference type="GO" id="GO:0005737">
    <property type="term" value="C:cytoplasm"/>
    <property type="evidence" value="ECO:0007669"/>
    <property type="project" value="TreeGrafter"/>
</dbReference>
<evidence type="ECO:0000313" key="5">
    <source>
        <dbReference type="Proteomes" id="UP000322887"/>
    </source>
</evidence>
<evidence type="ECO:0000259" key="1">
    <source>
        <dbReference type="Pfam" id="PF01370"/>
    </source>
</evidence>
<dbReference type="PANTHER" id="PTHR48079">
    <property type="entry name" value="PROTEIN YEEZ"/>
    <property type="match status" value="1"/>
</dbReference>
<feature type="domain" description="NAD-dependent epimerase/dehydratase" evidence="1">
    <location>
        <begin position="10"/>
        <end position="230"/>
    </location>
</feature>
<dbReference type="Proteomes" id="UP000263642">
    <property type="component" value="Unassembled WGS sequence"/>
</dbReference>
<dbReference type="RefSeq" id="WP_002648313.1">
    <property type="nucleotide sequence ID" value="NZ_CAXAST010000007.1"/>
</dbReference>
<dbReference type="InterPro" id="IPR036291">
    <property type="entry name" value="NAD(P)-bd_dom_sf"/>
</dbReference>
<dbReference type="EMBL" id="DQAY01000055">
    <property type="protein sequence ID" value="HCO23221.1"/>
    <property type="molecule type" value="Genomic_DNA"/>
</dbReference>
<proteinExistence type="predicted"/>